<sequence>MKRYWLSFMALATLIFAGCSDYPSTGVVDTRMVREVADIREISGKAYGLKETARGAINAFGEDAEFIGRAKYRIWGHLADTGRLEGLDLTLAYPDLEAPTMEQMIRETADNALAVYSQTLESIEMEKSETRQRLDTATVEIEKLKTADAAFKKATEAEQKAYDRAVQELSEAKQGVQTIYQTAATSMSKLAERLGFTGRRSLSYDESLIGRYRTLDYTGKSNLPSDCPAQRGYETVDTRDLNNTCSYLHIGTIFMRDAEIEREARKILRTNFRALAEAMHAIGEDGSNATGLRAKVAEREEALKAAYAKAAKSYGSKREREATIAKLERDIQGMNAKLERLGTDEYRQEKLRHADVSYPEGYDKALRAYLESMKSDLFANHVIELGDVTLRGDSDVKDGYFEDVGSGYVGVATTTDILASNGRSKEVLRSHGLVDLTDPNVAKADQIIVPMNRDGIERRGRNDSPEKMKEALVEYLAKVYQEA</sequence>
<dbReference type="OrthoDB" id="6371007at2"/>
<dbReference type="PROSITE" id="PS51257">
    <property type="entry name" value="PROKAR_LIPOPROTEIN"/>
    <property type="match status" value="1"/>
</dbReference>
<feature type="signal peptide" evidence="2">
    <location>
        <begin position="1"/>
        <end position="17"/>
    </location>
</feature>
<evidence type="ECO:0000256" key="1">
    <source>
        <dbReference type="SAM" id="Coils"/>
    </source>
</evidence>
<keyword evidence="1" id="KW-0175">Coiled coil</keyword>
<comment type="caution">
    <text evidence="3">The sequence shown here is derived from an EMBL/GenBank/DDBJ whole genome shotgun (WGS) entry which is preliminary data.</text>
</comment>
<keyword evidence="4" id="KW-1185">Reference proteome</keyword>
<accession>A0A1M2UXD0</accession>
<dbReference type="AlphaFoldDB" id="A0A1M2UXD0"/>
<keyword evidence="2" id="KW-0732">Signal</keyword>
<feature type="coiled-coil region" evidence="1">
    <location>
        <begin position="120"/>
        <end position="172"/>
    </location>
</feature>
<evidence type="ECO:0000313" key="4">
    <source>
        <dbReference type="Proteomes" id="UP000183986"/>
    </source>
</evidence>
<feature type="coiled-coil region" evidence="1">
    <location>
        <begin position="317"/>
        <end position="344"/>
    </location>
</feature>
<dbReference type="RefSeq" id="WP_072676941.1">
    <property type="nucleotide sequence ID" value="NZ_MPKY01000001.1"/>
</dbReference>
<gene>
    <name evidence="3" type="ORF">BEE62_07680</name>
</gene>
<reference evidence="3" key="1">
    <citation type="submission" date="2016-11" db="EMBL/GenBank/DDBJ databases">
        <title>Draft Genome Sequence of Marinobacter hydrocarbonoclasticus strain STW2, a polyaromatic aromatic hydrocarbon degrading and denitrifying bacterium from rhizosphere of Seagrass Enhalus acodoides.</title>
        <authorList>
            <person name="Ling J."/>
            <person name="Dong J."/>
        </authorList>
    </citation>
    <scope>NUCLEOTIDE SEQUENCE [LARGE SCALE GENOMIC DNA]</scope>
    <source>
        <strain evidence="3">STW2</strain>
    </source>
</reference>
<dbReference type="Proteomes" id="UP000183986">
    <property type="component" value="Unassembled WGS sequence"/>
</dbReference>
<feature type="chain" id="PRO_5009890554" evidence="2">
    <location>
        <begin position="18"/>
        <end position="483"/>
    </location>
</feature>
<evidence type="ECO:0000256" key="2">
    <source>
        <dbReference type="SAM" id="SignalP"/>
    </source>
</evidence>
<dbReference type="EMBL" id="MPKY01000001">
    <property type="protein sequence ID" value="OJS99984.1"/>
    <property type="molecule type" value="Genomic_DNA"/>
</dbReference>
<evidence type="ECO:0000313" key="3">
    <source>
        <dbReference type="EMBL" id="OJS99984.1"/>
    </source>
</evidence>
<name>A0A1M2UXD0_MARNT</name>
<organism evidence="3 4">
    <name type="scientific">Marinobacter nauticus</name>
    <name type="common">Marinobacter hydrocarbonoclasticus</name>
    <name type="synonym">Marinobacter aquaeolei</name>
    <dbReference type="NCBI Taxonomy" id="2743"/>
    <lineage>
        <taxon>Bacteria</taxon>
        <taxon>Pseudomonadati</taxon>
        <taxon>Pseudomonadota</taxon>
        <taxon>Gammaproteobacteria</taxon>
        <taxon>Pseudomonadales</taxon>
        <taxon>Marinobacteraceae</taxon>
        <taxon>Marinobacter</taxon>
    </lineage>
</organism>
<proteinExistence type="predicted"/>
<protein>
    <submittedName>
        <fullName evidence="3">Uncharacterized protein</fullName>
    </submittedName>
</protein>